<sequence>MTIKYFEEVDTNKLEDYYSKQLDIDSASIKVDLNFESPTINLDQVEKLNSCLVRLPEIIKKSWQWILNDYRTGEDVSEYISFHLDDFFEDNPEELLKGTDSSLDNKDRFLQTLKVNRIGIYPEAPENYLIIDWMTDPELSNYILVVNCNEGFELEYITVES</sequence>
<proteinExistence type="predicted"/>
<name>A0AA49GKW5_9BACT</name>
<evidence type="ECO:0000313" key="1">
    <source>
        <dbReference type="EMBL" id="WKN34440.1"/>
    </source>
</evidence>
<dbReference type="AlphaFoldDB" id="A0AA49GKW5"/>
<organism evidence="1">
    <name type="scientific">Roseihalotalea indica</name>
    <dbReference type="NCBI Taxonomy" id="2867963"/>
    <lineage>
        <taxon>Bacteria</taxon>
        <taxon>Pseudomonadati</taxon>
        <taxon>Bacteroidota</taxon>
        <taxon>Cytophagia</taxon>
        <taxon>Cytophagales</taxon>
        <taxon>Catalimonadaceae</taxon>
        <taxon>Roseihalotalea</taxon>
    </lineage>
</organism>
<accession>A0AA49GKW5</accession>
<dbReference type="EMBL" id="CP120682">
    <property type="protein sequence ID" value="WKN34440.1"/>
    <property type="molecule type" value="Genomic_DNA"/>
</dbReference>
<protein>
    <submittedName>
        <fullName evidence="1">DUF2004 domain-containing protein</fullName>
    </submittedName>
</protein>
<gene>
    <name evidence="1" type="ORF">K4G66_18855</name>
</gene>
<reference evidence="1" key="2">
    <citation type="journal article" date="2024" name="Antonie Van Leeuwenhoek">
        <title>Roseihalotalea indica gen. nov., sp. nov., a halophilic Bacteroidetes from mesopelagic Southwest Indian Ocean with higher carbohydrate metabolic potential.</title>
        <authorList>
            <person name="Chen B."/>
            <person name="Zhang M."/>
            <person name="Lin D."/>
            <person name="Ye J."/>
            <person name="Tang K."/>
        </authorList>
    </citation>
    <scope>NUCLEOTIDE SEQUENCE</scope>
    <source>
        <strain evidence="1">TK19036</strain>
    </source>
</reference>
<reference evidence="1" key="1">
    <citation type="journal article" date="2023" name="Comput. Struct. Biotechnol. J.">
        <title>Discovery of a novel marine Bacteroidetes with a rich repertoire of carbohydrate-active enzymes.</title>
        <authorList>
            <person name="Chen B."/>
            <person name="Liu G."/>
            <person name="Chen Q."/>
            <person name="Wang H."/>
            <person name="Liu L."/>
            <person name="Tang K."/>
        </authorList>
    </citation>
    <scope>NUCLEOTIDE SEQUENCE</scope>
    <source>
        <strain evidence="1">TK19036</strain>
    </source>
</reference>